<evidence type="ECO:0000256" key="3">
    <source>
        <dbReference type="ARBA" id="ARBA00023136"/>
    </source>
</evidence>
<protein>
    <submittedName>
        <fullName evidence="6">MFS transporter</fullName>
    </submittedName>
</protein>
<evidence type="ECO:0000256" key="1">
    <source>
        <dbReference type="ARBA" id="ARBA00022692"/>
    </source>
</evidence>
<comment type="caution">
    <text evidence="6">The sequence shown here is derived from an EMBL/GenBank/DDBJ whole genome shotgun (WGS) entry which is preliminary data.</text>
</comment>
<evidence type="ECO:0000313" key="7">
    <source>
        <dbReference type="Proteomes" id="UP000291088"/>
    </source>
</evidence>
<feature type="transmembrane region" description="Helical" evidence="4">
    <location>
        <begin position="338"/>
        <end position="357"/>
    </location>
</feature>
<dbReference type="Pfam" id="PF07690">
    <property type="entry name" value="MFS_1"/>
    <property type="match status" value="1"/>
</dbReference>
<name>A0A4Q2SW62_9HYPH</name>
<dbReference type="RefSeq" id="WP_129333218.1">
    <property type="nucleotide sequence ID" value="NZ_SDVB01000253.1"/>
</dbReference>
<gene>
    <name evidence="6" type="ORF">EUU22_17130</name>
</gene>
<feature type="transmembrane region" description="Helical" evidence="4">
    <location>
        <begin position="162"/>
        <end position="181"/>
    </location>
</feature>
<feature type="transmembrane region" description="Helical" evidence="4">
    <location>
        <begin position="97"/>
        <end position="120"/>
    </location>
</feature>
<dbReference type="PROSITE" id="PS50850">
    <property type="entry name" value="MFS"/>
    <property type="match status" value="1"/>
</dbReference>
<reference evidence="6 7" key="1">
    <citation type="submission" date="2019-01" db="EMBL/GenBank/DDBJ databases">
        <authorList>
            <person name="Deng T."/>
        </authorList>
    </citation>
    <scope>NUCLEOTIDE SEQUENCE [LARGE SCALE GENOMIC DNA]</scope>
    <source>
        <strain evidence="6 7">F8825</strain>
    </source>
</reference>
<keyword evidence="3 4" id="KW-0472">Membrane</keyword>
<feature type="domain" description="Major facilitator superfamily (MFS) profile" evidence="5">
    <location>
        <begin position="1"/>
        <end position="391"/>
    </location>
</feature>
<dbReference type="OrthoDB" id="7200137at2"/>
<keyword evidence="2 4" id="KW-1133">Transmembrane helix</keyword>
<dbReference type="PANTHER" id="PTHR11360">
    <property type="entry name" value="MONOCARBOXYLATE TRANSPORTER"/>
    <property type="match status" value="1"/>
</dbReference>
<feature type="transmembrane region" description="Helical" evidence="4">
    <location>
        <begin position="7"/>
        <end position="29"/>
    </location>
</feature>
<feature type="transmembrane region" description="Helical" evidence="4">
    <location>
        <begin position="73"/>
        <end position="91"/>
    </location>
</feature>
<organism evidence="6 7">
    <name type="scientific">Ciceribacter ferrooxidans</name>
    <dbReference type="NCBI Taxonomy" id="2509717"/>
    <lineage>
        <taxon>Bacteria</taxon>
        <taxon>Pseudomonadati</taxon>
        <taxon>Pseudomonadota</taxon>
        <taxon>Alphaproteobacteria</taxon>
        <taxon>Hyphomicrobiales</taxon>
        <taxon>Rhizobiaceae</taxon>
        <taxon>Ciceribacter</taxon>
    </lineage>
</organism>
<dbReference type="Proteomes" id="UP000291088">
    <property type="component" value="Unassembled WGS sequence"/>
</dbReference>
<evidence type="ECO:0000259" key="5">
    <source>
        <dbReference type="PROSITE" id="PS50850"/>
    </source>
</evidence>
<dbReference type="InterPro" id="IPR020846">
    <property type="entry name" value="MFS_dom"/>
</dbReference>
<dbReference type="Gene3D" id="1.20.1250.20">
    <property type="entry name" value="MFS general substrate transporter like domains"/>
    <property type="match status" value="1"/>
</dbReference>
<feature type="transmembrane region" description="Helical" evidence="4">
    <location>
        <begin position="132"/>
        <end position="150"/>
    </location>
</feature>
<feature type="transmembrane region" description="Helical" evidence="4">
    <location>
        <begin position="210"/>
        <end position="236"/>
    </location>
</feature>
<dbReference type="AlphaFoldDB" id="A0A4Q2SW62"/>
<feature type="transmembrane region" description="Helical" evidence="4">
    <location>
        <begin position="363"/>
        <end position="384"/>
    </location>
</feature>
<proteinExistence type="predicted"/>
<dbReference type="PANTHER" id="PTHR11360:SF308">
    <property type="entry name" value="BLL3089 PROTEIN"/>
    <property type="match status" value="1"/>
</dbReference>
<dbReference type="InterPro" id="IPR036259">
    <property type="entry name" value="MFS_trans_sf"/>
</dbReference>
<accession>A0A4Q2SW62</accession>
<feature type="transmembrane region" description="Helical" evidence="4">
    <location>
        <begin position="268"/>
        <end position="291"/>
    </location>
</feature>
<dbReference type="EMBL" id="SDVB01000253">
    <property type="protein sequence ID" value="RYC09813.1"/>
    <property type="molecule type" value="Genomic_DNA"/>
</dbReference>
<evidence type="ECO:0000256" key="2">
    <source>
        <dbReference type="ARBA" id="ARBA00022989"/>
    </source>
</evidence>
<sequence length="397" mass="41371">MKPSPLTIGLGVSMTVGYGTLHYSFSVLAPAIARDFGWETSFVFGVFSAGLLAGAVSAPIFGRSIDRFGARPIMVLGTLAATLALGLYAVMQNAWQFAAVTFLAEFVAFAVQYDAGFAALAQRHGQEARSHVTLVTLIAGFASTVFWPLDQWLLTLMDWRDVYLVLAAVNLVFALPVHLAVPSYRPPRKEQATATGKESPKDSGTRMPMVLMAISLAAGGFLISAVSASLLVVLGAAGYSPAVATLAGSLIGPSQVLARLIEYSQRRLFTPVVTALVASGALFVSFLLLSSALVRPIIAVPMFFAVIYGAGQGLTSIVRGVLPLHYFGTAGYGQTMGILSGARMVLSAAAPVSIVFVSERAGAGVAILFLLAAAGISAGAMALLSRLPPLTREVPGS</sequence>
<evidence type="ECO:0000313" key="6">
    <source>
        <dbReference type="EMBL" id="RYC09813.1"/>
    </source>
</evidence>
<keyword evidence="7" id="KW-1185">Reference proteome</keyword>
<feature type="transmembrane region" description="Helical" evidence="4">
    <location>
        <begin position="41"/>
        <end position="61"/>
    </location>
</feature>
<dbReference type="GO" id="GO:0022857">
    <property type="term" value="F:transmembrane transporter activity"/>
    <property type="evidence" value="ECO:0007669"/>
    <property type="project" value="InterPro"/>
</dbReference>
<dbReference type="InterPro" id="IPR050327">
    <property type="entry name" value="Proton-linked_MCT"/>
</dbReference>
<keyword evidence="1 4" id="KW-0812">Transmembrane</keyword>
<dbReference type="InterPro" id="IPR011701">
    <property type="entry name" value="MFS"/>
</dbReference>
<dbReference type="SUPFAM" id="SSF103473">
    <property type="entry name" value="MFS general substrate transporter"/>
    <property type="match status" value="1"/>
</dbReference>
<evidence type="ECO:0000256" key="4">
    <source>
        <dbReference type="SAM" id="Phobius"/>
    </source>
</evidence>
<feature type="transmembrane region" description="Helical" evidence="4">
    <location>
        <begin position="297"/>
        <end position="318"/>
    </location>
</feature>